<evidence type="ECO:0000313" key="1">
    <source>
        <dbReference type="EMBL" id="TCV98377.1"/>
    </source>
</evidence>
<dbReference type="Proteomes" id="UP000295719">
    <property type="component" value="Unassembled WGS sequence"/>
</dbReference>
<evidence type="ECO:0000313" key="2">
    <source>
        <dbReference type="Proteomes" id="UP000295719"/>
    </source>
</evidence>
<dbReference type="OrthoDB" id="9157220at2"/>
<sequence length="95" mass="10439">MLSKTALIALAECAAEDGFNFANFVAQTECLWQDSALVMDADAWQRQWFELEIVNGLALAEWDEQGRPDGGSASWGENYQQEARELVAGLLALTA</sequence>
<reference evidence="1 2" key="1">
    <citation type="submission" date="2019-03" db="EMBL/GenBank/DDBJ databases">
        <title>Genomic Encyclopedia of Type Strains, Phase IV (KMG-IV): sequencing the most valuable type-strain genomes for metagenomic binning, comparative biology and taxonomic classification.</title>
        <authorList>
            <person name="Goeker M."/>
        </authorList>
    </citation>
    <scope>NUCLEOTIDE SEQUENCE [LARGE SCALE GENOMIC DNA]</scope>
    <source>
        <strain evidence="1 2">DSM 19580</strain>
    </source>
</reference>
<name>A0A4R3YYN6_9GAMM</name>
<accession>A0A4R3YYN6</accession>
<comment type="caution">
    <text evidence="1">The sequence shown here is derived from an EMBL/GenBank/DDBJ whole genome shotgun (WGS) entry which is preliminary data.</text>
</comment>
<dbReference type="RefSeq" id="WP_131865112.1">
    <property type="nucleotide sequence ID" value="NZ_SMCR01000003.1"/>
</dbReference>
<gene>
    <name evidence="1" type="ORF">EDC52_103469</name>
</gene>
<dbReference type="AlphaFoldDB" id="A0A4R3YYN6"/>
<protein>
    <submittedName>
        <fullName evidence="1">Uncharacterized protein</fullName>
    </submittedName>
</protein>
<organism evidence="1 2">
    <name type="scientific">Biostraticola tofi</name>
    <dbReference type="NCBI Taxonomy" id="466109"/>
    <lineage>
        <taxon>Bacteria</taxon>
        <taxon>Pseudomonadati</taxon>
        <taxon>Pseudomonadota</taxon>
        <taxon>Gammaproteobacteria</taxon>
        <taxon>Enterobacterales</taxon>
        <taxon>Bruguierivoracaceae</taxon>
        <taxon>Biostraticola</taxon>
    </lineage>
</organism>
<dbReference type="EMBL" id="SMCR01000003">
    <property type="protein sequence ID" value="TCV98377.1"/>
    <property type="molecule type" value="Genomic_DNA"/>
</dbReference>
<keyword evidence="2" id="KW-1185">Reference proteome</keyword>
<proteinExistence type="predicted"/>